<dbReference type="Pfam" id="PF13200">
    <property type="entry name" value="DUF4015"/>
    <property type="match status" value="1"/>
</dbReference>
<dbReference type="InterPro" id="IPR052177">
    <property type="entry name" value="Divisome_Glycosyl_Hydrolase"/>
</dbReference>
<dbReference type="PANTHER" id="PTHR43405:SF1">
    <property type="entry name" value="GLYCOSYL HYDROLASE DIGH"/>
    <property type="match status" value="1"/>
</dbReference>
<dbReference type="InterPro" id="IPR025275">
    <property type="entry name" value="DUF4015"/>
</dbReference>
<gene>
    <name evidence="2" type="ORF">MBFIL_07030</name>
</gene>
<keyword evidence="3" id="KW-1185">Reference proteome</keyword>
<dbReference type="PROSITE" id="PS51257">
    <property type="entry name" value="PROKAR_LIPOPROTEIN"/>
    <property type="match status" value="1"/>
</dbReference>
<organism evidence="2 3">
    <name type="scientific">Methanobrevibacter filiformis</name>
    <dbReference type="NCBI Taxonomy" id="55758"/>
    <lineage>
        <taxon>Archaea</taxon>
        <taxon>Methanobacteriati</taxon>
        <taxon>Methanobacteriota</taxon>
        <taxon>Methanomada group</taxon>
        <taxon>Methanobacteria</taxon>
        <taxon>Methanobacteriales</taxon>
        <taxon>Methanobacteriaceae</taxon>
        <taxon>Methanobrevibacter</taxon>
    </lineage>
</organism>
<accession>A0A166DB76</accession>
<dbReference type="Gene3D" id="3.20.20.80">
    <property type="entry name" value="Glycosidases"/>
    <property type="match status" value="1"/>
</dbReference>
<dbReference type="SUPFAM" id="SSF51445">
    <property type="entry name" value="(Trans)glycosidases"/>
    <property type="match status" value="1"/>
</dbReference>
<proteinExistence type="predicted"/>
<dbReference type="Proteomes" id="UP000077066">
    <property type="component" value="Unassembled WGS sequence"/>
</dbReference>
<name>A0A166DB76_9EURY</name>
<dbReference type="RefSeq" id="WP_066971576.1">
    <property type="nucleotide sequence ID" value="NZ_LWMT01000098.1"/>
</dbReference>
<evidence type="ECO:0000259" key="1">
    <source>
        <dbReference type="Pfam" id="PF13200"/>
    </source>
</evidence>
<dbReference type="PANTHER" id="PTHR43405">
    <property type="entry name" value="GLYCOSYL HYDROLASE DIGH"/>
    <property type="match status" value="1"/>
</dbReference>
<evidence type="ECO:0000313" key="3">
    <source>
        <dbReference type="Proteomes" id="UP000077066"/>
    </source>
</evidence>
<protein>
    <submittedName>
        <fullName evidence="2">Pseudomurein-binding repeat protein</fullName>
    </submittedName>
</protein>
<comment type="caution">
    <text evidence="2">The sequence shown here is derived from an EMBL/GenBank/DDBJ whole genome shotgun (WGS) entry which is preliminary data.</text>
</comment>
<dbReference type="STRING" id="55758.MBFIL_07030"/>
<feature type="domain" description="DUF4015" evidence="1">
    <location>
        <begin position="283"/>
        <end position="413"/>
    </location>
</feature>
<dbReference type="PATRIC" id="fig|55758.3.peg.784"/>
<dbReference type="EMBL" id="LWMT01000098">
    <property type="protein sequence ID" value="KZX15402.1"/>
    <property type="molecule type" value="Genomic_DNA"/>
</dbReference>
<evidence type="ECO:0000313" key="2">
    <source>
        <dbReference type="EMBL" id="KZX15402.1"/>
    </source>
</evidence>
<sequence length="484" mass="54775">MKFKLTKRKTISFLLLFSLVFFISCGFSFAGTVDDKVSNNNLQSKDDNLKAAGSPKTVKNTYVSQKSVIYASYRVKRYIDTKKKLPSSVKISGKTYNSAEFLYLASKTINAQNKKKLSSKIAIKRGTIKKPSTSSGNLVKGRLTKKTYVTMAKKVAVYGNKYKKMPKSIKFKSKKLSFNNTVYTISCVLHFTKLKKRLPNYVKIASFKPVVTYKVHPKNKYSIWVRGGDMYSIDFNKLKANGIGHIFLNDFAFTSHGKTKTSAWIKEATKRGLKVHIWVQSFNEDDKWINPVNKKTKSYNTIYFSKFYKKIKSYVKVKYVAGIHLDYLRYPGTAYKYNYSNGVSGVNAINKFTKGVFKVVKSENPKLILSAAVMPETNSNIKYYGQDTKTLCKYLDVIVPMIYSGNYGEGRKWITSTSKWFAQNSGSAEVWGGIQTYKGDNDLSKRSILTLSKDSKAVLSGGSEGVAFFRWGLMNFFDLSTLKG</sequence>
<dbReference type="OrthoDB" id="18481at2157"/>
<reference evidence="2 3" key="1">
    <citation type="submission" date="2016-04" db="EMBL/GenBank/DDBJ databases">
        <title>Genome sequence of Methanobrevibacter filiformis DSM 11501.</title>
        <authorList>
            <person name="Poehlein A."/>
            <person name="Seedorf H."/>
            <person name="Daniel R."/>
        </authorList>
    </citation>
    <scope>NUCLEOTIDE SEQUENCE [LARGE SCALE GENOMIC DNA]</scope>
    <source>
        <strain evidence="2 3">DSM 11501</strain>
    </source>
</reference>
<dbReference type="InterPro" id="IPR017853">
    <property type="entry name" value="GH"/>
</dbReference>
<dbReference type="AlphaFoldDB" id="A0A166DB76"/>